<dbReference type="InterPro" id="IPR034333">
    <property type="entry name" value="GST_Zeta_N"/>
</dbReference>
<dbReference type="Gene3D" id="1.20.1050.10">
    <property type="match status" value="1"/>
</dbReference>
<evidence type="ECO:0000259" key="2">
    <source>
        <dbReference type="PROSITE" id="PS50404"/>
    </source>
</evidence>
<feature type="domain" description="GST C-terminal" evidence="3">
    <location>
        <begin position="89"/>
        <end position="209"/>
    </location>
</feature>
<dbReference type="FunFam" id="1.20.1050.10:FF:000010">
    <property type="entry name" value="Maleylacetoacetate isomerase isoform 1"/>
    <property type="match status" value="1"/>
</dbReference>
<dbReference type="PROSITE" id="PS50405">
    <property type="entry name" value="GST_CTER"/>
    <property type="match status" value="1"/>
</dbReference>
<dbReference type="InterPro" id="IPR034330">
    <property type="entry name" value="GST_Zeta_C"/>
</dbReference>
<sequence>MERKPVLYMYYRSSSAARVSIALHYKGIEYEPRPVNLLQNEQLDEAYVSKNPSALVPLLIIDGCELSQSVAILEYLEETRPEVPLLPRDPAQRAHVRAIVGTICCDIQPLQNLRVLKTLPEEQRPEHARSIIARGLSVVEAMLEKTAGQFCVGDEVTFADCCLVPQLINAHRFGVDMGHFPHICAIEANASKLESFNRAHWTKQPGCPTELLSGPIQADS</sequence>
<dbReference type="PROSITE" id="PS50404">
    <property type="entry name" value="GST_NTER"/>
    <property type="match status" value="1"/>
</dbReference>
<evidence type="ECO:0000256" key="1">
    <source>
        <dbReference type="ARBA" id="ARBA00010007"/>
    </source>
</evidence>
<dbReference type="Proteomes" id="UP000242474">
    <property type="component" value="Unassembled WGS sequence"/>
</dbReference>
<dbReference type="PANTHER" id="PTHR42673:SF4">
    <property type="entry name" value="MALEYLACETOACETATE ISOMERASE"/>
    <property type="match status" value="1"/>
</dbReference>
<dbReference type="SUPFAM" id="SSF52833">
    <property type="entry name" value="Thioredoxin-like"/>
    <property type="match status" value="1"/>
</dbReference>
<reference evidence="4 5" key="1">
    <citation type="journal article" date="2015" name="Genome Biol. Evol.">
        <title>Phylogenomic analyses indicate that early fungi evolved digesting cell walls of algal ancestors of land plants.</title>
        <authorList>
            <person name="Chang Y."/>
            <person name="Wang S."/>
            <person name="Sekimoto S."/>
            <person name="Aerts A.L."/>
            <person name="Choi C."/>
            <person name="Clum A."/>
            <person name="LaButti K.M."/>
            <person name="Lindquist E.A."/>
            <person name="Yee Ngan C."/>
            <person name="Ohm R.A."/>
            <person name="Salamov A.A."/>
            <person name="Grigoriev I.V."/>
            <person name="Spatafora J.W."/>
            <person name="Berbee M.L."/>
        </authorList>
    </citation>
    <scope>NUCLEOTIDE SEQUENCE [LARGE SCALE GENOMIC DNA]</scope>
    <source>
        <strain evidence="4 5">NRRL 1564</strain>
    </source>
</reference>
<dbReference type="CDD" id="cd03042">
    <property type="entry name" value="GST_N_Zeta"/>
    <property type="match status" value="1"/>
</dbReference>
<dbReference type="InterPro" id="IPR036249">
    <property type="entry name" value="Thioredoxin-like_sf"/>
</dbReference>
<dbReference type="EMBL" id="KZ303499">
    <property type="protein sequence ID" value="PIA16593.1"/>
    <property type="molecule type" value="Genomic_DNA"/>
</dbReference>
<dbReference type="PANTHER" id="PTHR42673">
    <property type="entry name" value="MALEYLACETOACETATE ISOMERASE"/>
    <property type="match status" value="1"/>
</dbReference>
<accession>A0A2G5BC57</accession>
<dbReference type="InterPro" id="IPR036282">
    <property type="entry name" value="Glutathione-S-Trfase_C_sf"/>
</dbReference>
<organism evidence="4 5">
    <name type="scientific">Coemansia reversa (strain ATCC 12441 / NRRL 1564)</name>
    <dbReference type="NCBI Taxonomy" id="763665"/>
    <lineage>
        <taxon>Eukaryota</taxon>
        <taxon>Fungi</taxon>
        <taxon>Fungi incertae sedis</taxon>
        <taxon>Zoopagomycota</taxon>
        <taxon>Kickxellomycotina</taxon>
        <taxon>Kickxellomycetes</taxon>
        <taxon>Kickxellales</taxon>
        <taxon>Kickxellaceae</taxon>
        <taxon>Coemansia</taxon>
    </lineage>
</organism>
<evidence type="ECO:0000313" key="4">
    <source>
        <dbReference type="EMBL" id="PIA16593.1"/>
    </source>
</evidence>
<feature type="domain" description="GST N-terminal" evidence="2">
    <location>
        <begin position="3"/>
        <end position="84"/>
    </location>
</feature>
<dbReference type="CDD" id="cd03191">
    <property type="entry name" value="GST_C_Zeta"/>
    <property type="match status" value="1"/>
</dbReference>
<dbReference type="SFLD" id="SFLDS00019">
    <property type="entry name" value="Glutathione_Transferase_(cytos"/>
    <property type="match status" value="1"/>
</dbReference>
<keyword evidence="5" id="KW-1185">Reference proteome</keyword>
<evidence type="ECO:0000259" key="3">
    <source>
        <dbReference type="PROSITE" id="PS50405"/>
    </source>
</evidence>
<dbReference type="InterPro" id="IPR010987">
    <property type="entry name" value="Glutathione-S-Trfase_C-like"/>
</dbReference>
<dbReference type="SUPFAM" id="SSF47616">
    <property type="entry name" value="GST C-terminal domain-like"/>
    <property type="match status" value="1"/>
</dbReference>
<proteinExistence type="inferred from homology"/>
<dbReference type="OrthoDB" id="202840at2759"/>
<gene>
    <name evidence="4" type="ORF">COEREDRAFT_81244</name>
</gene>
<dbReference type="AlphaFoldDB" id="A0A2G5BC57"/>
<name>A0A2G5BC57_COERN</name>
<dbReference type="InterPro" id="IPR005955">
    <property type="entry name" value="GST_Zeta"/>
</dbReference>
<dbReference type="STRING" id="763665.A0A2G5BC57"/>
<dbReference type="NCBIfam" id="TIGR01262">
    <property type="entry name" value="maiA"/>
    <property type="match status" value="1"/>
</dbReference>
<dbReference type="GO" id="GO:0016034">
    <property type="term" value="F:maleylacetoacetate isomerase activity"/>
    <property type="evidence" value="ECO:0007669"/>
    <property type="project" value="TreeGrafter"/>
</dbReference>
<dbReference type="Pfam" id="PF02798">
    <property type="entry name" value="GST_N"/>
    <property type="match status" value="1"/>
</dbReference>
<dbReference type="Gene3D" id="3.40.30.10">
    <property type="entry name" value="Glutaredoxin"/>
    <property type="match status" value="1"/>
</dbReference>
<keyword evidence="4" id="KW-0413">Isomerase</keyword>
<dbReference type="InterPro" id="IPR004045">
    <property type="entry name" value="Glutathione_S-Trfase_N"/>
</dbReference>
<dbReference type="GO" id="GO:0006749">
    <property type="term" value="P:glutathione metabolic process"/>
    <property type="evidence" value="ECO:0007669"/>
    <property type="project" value="TreeGrafter"/>
</dbReference>
<dbReference type="InterPro" id="IPR040079">
    <property type="entry name" value="Glutathione_S-Trfase"/>
</dbReference>
<dbReference type="SFLD" id="SFLDG00358">
    <property type="entry name" value="Main_(cytGST)"/>
    <property type="match status" value="1"/>
</dbReference>
<evidence type="ECO:0000313" key="5">
    <source>
        <dbReference type="Proteomes" id="UP000242474"/>
    </source>
</evidence>
<protein>
    <submittedName>
        <fullName evidence="4">Maleylacetoacetate isomerase</fullName>
    </submittedName>
</protein>
<dbReference type="Pfam" id="PF13410">
    <property type="entry name" value="GST_C_2"/>
    <property type="match status" value="1"/>
</dbReference>
<dbReference type="GO" id="GO:0006559">
    <property type="term" value="P:L-phenylalanine catabolic process"/>
    <property type="evidence" value="ECO:0007669"/>
    <property type="project" value="TreeGrafter"/>
</dbReference>
<dbReference type="GO" id="GO:0005739">
    <property type="term" value="C:mitochondrion"/>
    <property type="evidence" value="ECO:0007669"/>
    <property type="project" value="TreeGrafter"/>
</dbReference>
<comment type="similarity">
    <text evidence="1">Belongs to the GST superfamily. Zeta family.</text>
</comment>
<dbReference type="GO" id="GO:0004364">
    <property type="term" value="F:glutathione transferase activity"/>
    <property type="evidence" value="ECO:0007669"/>
    <property type="project" value="TreeGrafter"/>
</dbReference>